<protein>
    <submittedName>
        <fullName evidence="7">MFS transporter</fullName>
    </submittedName>
</protein>
<keyword evidence="3 5" id="KW-1133">Transmembrane helix</keyword>
<dbReference type="SUPFAM" id="SSF103473">
    <property type="entry name" value="MFS general substrate transporter"/>
    <property type="match status" value="1"/>
</dbReference>
<dbReference type="PROSITE" id="PS00216">
    <property type="entry name" value="SUGAR_TRANSPORT_1"/>
    <property type="match status" value="1"/>
</dbReference>
<dbReference type="EMBL" id="JAGQKZ010000047">
    <property type="protein sequence ID" value="MCA9392395.1"/>
    <property type="molecule type" value="Genomic_DNA"/>
</dbReference>
<dbReference type="GO" id="GO:0022857">
    <property type="term" value="F:transmembrane transporter activity"/>
    <property type="evidence" value="ECO:0007669"/>
    <property type="project" value="InterPro"/>
</dbReference>
<evidence type="ECO:0000256" key="1">
    <source>
        <dbReference type="ARBA" id="ARBA00004141"/>
    </source>
</evidence>
<evidence type="ECO:0000256" key="4">
    <source>
        <dbReference type="ARBA" id="ARBA00023136"/>
    </source>
</evidence>
<feature type="transmembrane region" description="Helical" evidence="5">
    <location>
        <begin position="111"/>
        <end position="129"/>
    </location>
</feature>
<keyword evidence="2 5" id="KW-0812">Transmembrane</keyword>
<feature type="transmembrane region" description="Helical" evidence="5">
    <location>
        <begin position="252"/>
        <end position="274"/>
    </location>
</feature>
<evidence type="ECO:0000313" key="8">
    <source>
        <dbReference type="Proteomes" id="UP000751518"/>
    </source>
</evidence>
<dbReference type="Proteomes" id="UP000751518">
    <property type="component" value="Unassembled WGS sequence"/>
</dbReference>
<feature type="transmembrane region" description="Helical" evidence="5">
    <location>
        <begin position="141"/>
        <end position="160"/>
    </location>
</feature>
<dbReference type="InterPro" id="IPR036259">
    <property type="entry name" value="MFS_trans_sf"/>
</dbReference>
<sequence>MFRHLSSVFRKFFPQGNVGKMNAIVFFNSLQFFGAVLVPMLTDWGGLTYAQAMLLQSIFVLSNTLLEIPTGVVADKWGRKASIVLGVIFGMVGLTIYGFNKEFYSFAIGEIALALGMSLMSGADTAMIYDSLKEKGEESKAGSAFGMFGVVHMFGLMLATPMGSGIAQYLNLIAPMRFTAIPMVLSLAVALTLKEPALPAHVQQPVPRLSKFFAGVSILRSNDRLRSLALDLTIVAVAGRAMIWLYQPLLQYVGLPIFVFGFVSATFICVELLVMSNVDRLDRVMRGRENVFTLGRIVTMFGFAIGVCALTAVLAVGQGPLAIVLGLLSPILGVGFSLSRKPFFDDSMNEHISSDVRATVLSTVKMMSSAVLIFLNPLIGWSADRSLIIPFVFLTLILLVWSVYKQFR</sequence>
<dbReference type="InterPro" id="IPR011701">
    <property type="entry name" value="MFS"/>
</dbReference>
<dbReference type="PANTHER" id="PTHR23530:SF1">
    <property type="entry name" value="PERMEASE, MAJOR FACILITATOR SUPERFAMILY-RELATED"/>
    <property type="match status" value="1"/>
</dbReference>
<feature type="transmembrane region" description="Helical" evidence="5">
    <location>
        <begin position="321"/>
        <end position="339"/>
    </location>
</feature>
<proteinExistence type="predicted"/>
<evidence type="ECO:0000313" key="7">
    <source>
        <dbReference type="EMBL" id="MCA9392395.1"/>
    </source>
</evidence>
<accession>A0A955RSA9</accession>
<feature type="transmembrane region" description="Helical" evidence="5">
    <location>
        <begin position="360"/>
        <end position="381"/>
    </location>
</feature>
<dbReference type="Pfam" id="PF07690">
    <property type="entry name" value="MFS_1"/>
    <property type="match status" value="1"/>
</dbReference>
<dbReference type="AlphaFoldDB" id="A0A955RSA9"/>
<dbReference type="PROSITE" id="PS50850">
    <property type="entry name" value="MFS"/>
    <property type="match status" value="1"/>
</dbReference>
<feature type="domain" description="Major facilitator superfamily (MFS) profile" evidence="6">
    <location>
        <begin position="1"/>
        <end position="408"/>
    </location>
</feature>
<evidence type="ECO:0000256" key="5">
    <source>
        <dbReference type="SAM" id="Phobius"/>
    </source>
</evidence>
<comment type="subcellular location">
    <subcellularLocation>
        <location evidence="1">Membrane</location>
        <topology evidence="1">Multi-pass membrane protein</topology>
    </subcellularLocation>
</comment>
<comment type="caution">
    <text evidence="7">The sequence shown here is derived from an EMBL/GenBank/DDBJ whole genome shotgun (WGS) entry which is preliminary data.</text>
</comment>
<gene>
    <name evidence="7" type="ORF">KC614_04330</name>
</gene>
<dbReference type="PANTHER" id="PTHR23530">
    <property type="entry name" value="TRANSPORT PROTEIN-RELATED"/>
    <property type="match status" value="1"/>
</dbReference>
<feature type="transmembrane region" description="Helical" evidence="5">
    <location>
        <begin position="81"/>
        <end position="99"/>
    </location>
</feature>
<evidence type="ECO:0000256" key="2">
    <source>
        <dbReference type="ARBA" id="ARBA00022692"/>
    </source>
</evidence>
<feature type="transmembrane region" description="Helical" evidence="5">
    <location>
        <begin position="172"/>
        <end position="193"/>
    </location>
</feature>
<dbReference type="Gene3D" id="1.20.1250.20">
    <property type="entry name" value="MFS general substrate transporter like domains"/>
    <property type="match status" value="1"/>
</dbReference>
<organism evidence="7 8">
    <name type="scientific">candidate division WWE3 bacterium</name>
    <dbReference type="NCBI Taxonomy" id="2053526"/>
    <lineage>
        <taxon>Bacteria</taxon>
        <taxon>Katanobacteria</taxon>
    </lineage>
</organism>
<feature type="transmembrane region" description="Helical" evidence="5">
    <location>
        <begin position="387"/>
        <end position="404"/>
    </location>
</feature>
<keyword evidence="4 5" id="KW-0472">Membrane</keyword>
<reference evidence="7" key="2">
    <citation type="journal article" date="2021" name="Microbiome">
        <title>Successional dynamics and alternative stable states in a saline activated sludge microbial community over 9 years.</title>
        <authorList>
            <person name="Wang Y."/>
            <person name="Ye J."/>
            <person name="Ju F."/>
            <person name="Liu L."/>
            <person name="Boyd J.A."/>
            <person name="Deng Y."/>
            <person name="Parks D.H."/>
            <person name="Jiang X."/>
            <person name="Yin X."/>
            <person name="Woodcroft B.J."/>
            <person name="Tyson G.W."/>
            <person name="Hugenholtz P."/>
            <person name="Polz M.F."/>
            <person name="Zhang T."/>
        </authorList>
    </citation>
    <scope>NUCLEOTIDE SEQUENCE</scope>
    <source>
        <strain evidence="7">HKST-UBA03</strain>
    </source>
</reference>
<feature type="transmembrane region" description="Helical" evidence="5">
    <location>
        <begin position="294"/>
        <end position="315"/>
    </location>
</feature>
<dbReference type="InterPro" id="IPR053160">
    <property type="entry name" value="MFS_DHA3_Transporter"/>
</dbReference>
<dbReference type="InterPro" id="IPR020846">
    <property type="entry name" value="MFS_dom"/>
</dbReference>
<name>A0A955RSA9_UNCKA</name>
<dbReference type="InterPro" id="IPR005829">
    <property type="entry name" value="Sugar_transporter_CS"/>
</dbReference>
<evidence type="ECO:0000259" key="6">
    <source>
        <dbReference type="PROSITE" id="PS50850"/>
    </source>
</evidence>
<feature type="transmembrane region" description="Helical" evidence="5">
    <location>
        <begin position="21"/>
        <end position="41"/>
    </location>
</feature>
<dbReference type="GO" id="GO:0016020">
    <property type="term" value="C:membrane"/>
    <property type="evidence" value="ECO:0007669"/>
    <property type="project" value="UniProtKB-SubCell"/>
</dbReference>
<evidence type="ECO:0000256" key="3">
    <source>
        <dbReference type="ARBA" id="ARBA00022989"/>
    </source>
</evidence>
<reference evidence="7" key="1">
    <citation type="submission" date="2020-04" db="EMBL/GenBank/DDBJ databases">
        <authorList>
            <person name="Zhang T."/>
        </authorList>
    </citation>
    <scope>NUCLEOTIDE SEQUENCE</scope>
    <source>
        <strain evidence="7">HKST-UBA03</strain>
    </source>
</reference>